<comment type="subcellular location">
    <subcellularLocation>
        <location evidence="1">Cell membrane</location>
        <topology evidence="1">Multi-pass membrane protein</topology>
    </subcellularLocation>
</comment>
<comment type="caution">
    <text evidence="11">The sequence shown here is derived from an EMBL/GenBank/DDBJ whole genome shotgun (WGS) entry which is preliminary data.</text>
</comment>
<dbReference type="CDD" id="cd06581">
    <property type="entry name" value="TM_PBP1_LivM_like"/>
    <property type="match status" value="1"/>
</dbReference>
<proteinExistence type="predicted"/>
<keyword evidence="3" id="KW-1003">Cell membrane</keyword>
<dbReference type="PROSITE" id="PS50893">
    <property type="entry name" value="ABC_TRANSPORTER_2"/>
    <property type="match status" value="1"/>
</dbReference>
<dbReference type="InterPro" id="IPR003439">
    <property type="entry name" value="ABC_transporter-like_ATP-bd"/>
</dbReference>
<evidence type="ECO:0000256" key="6">
    <source>
        <dbReference type="ARBA" id="ARBA00022840"/>
    </source>
</evidence>
<dbReference type="EMBL" id="JAVIZC010000001">
    <property type="protein sequence ID" value="MDR6100930.1"/>
    <property type="molecule type" value="Genomic_DNA"/>
</dbReference>
<dbReference type="PANTHER" id="PTHR45772">
    <property type="entry name" value="CONSERVED COMPONENT OF ABC TRANSPORTER FOR NATURAL AMINO ACIDS-RELATED"/>
    <property type="match status" value="1"/>
</dbReference>
<dbReference type="FunFam" id="3.40.50.300:FF:000421">
    <property type="entry name" value="Branched-chain amino acid ABC transporter ATP-binding protein"/>
    <property type="match status" value="1"/>
</dbReference>
<dbReference type="PANTHER" id="PTHR45772:SF2">
    <property type="entry name" value="ABC TRANSPORTER ATP-BINDING PROTEIN"/>
    <property type="match status" value="1"/>
</dbReference>
<dbReference type="GO" id="GO:0016887">
    <property type="term" value="F:ATP hydrolysis activity"/>
    <property type="evidence" value="ECO:0007669"/>
    <property type="project" value="InterPro"/>
</dbReference>
<accession>A0AAJ2EQ81</accession>
<evidence type="ECO:0000256" key="7">
    <source>
        <dbReference type="ARBA" id="ARBA00022989"/>
    </source>
</evidence>
<dbReference type="AlphaFoldDB" id="A0AAJ2EQ81"/>
<dbReference type="SMART" id="SM00382">
    <property type="entry name" value="AAA"/>
    <property type="match status" value="1"/>
</dbReference>
<keyword evidence="5" id="KW-0547">Nucleotide-binding</keyword>
<dbReference type="InterPro" id="IPR027417">
    <property type="entry name" value="P-loop_NTPase"/>
</dbReference>
<evidence type="ECO:0000313" key="12">
    <source>
        <dbReference type="Proteomes" id="UP001255601"/>
    </source>
</evidence>
<keyword evidence="6" id="KW-0067">ATP-binding</keyword>
<dbReference type="CDD" id="cd03219">
    <property type="entry name" value="ABC_Mj1267_LivG_branched"/>
    <property type="match status" value="1"/>
</dbReference>
<feature type="transmembrane region" description="Helical" evidence="9">
    <location>
        <begin position="216"/>
        <end position="234"/>
    </location>
</feature>
<dbReference type="Gene3D" id="3.40.50.300">
    <property type="entry name" value="P-loop containing nucleotide triphosphate hydrolases"/>
    <property type="match status" value="1"/>
</dbReference>
<keyword evidence="7 9" id="KW-1133">Transmembrane helix</keyword>
<protein>
    <submittedName>
        <fullName evidence="11">Branched-chain amino acid transport system permease protein</fullName>
    </submittedName>
</protein>
<evidence type="ECO:0000313" key="11">
    <source>
        <dbReference type="EMBL" id="MDR6100930.1"/>
    </source>
</evidence>
<dbReference type="GO" id="GO:0005886">
    <property type="term" value="C:plasma membrane"/>
    <property type="evidence" value="ECO:0007669"/>
    <property type="project" value="UniProtKB-SubCell"/>
</dbReference>
<feature type="transmembrane region" description="Helical" evidence="9">
    <location>
        <begin position="61"/>
        <end position="80"/>
    </location>
</feature>
<dbReference type="Pfam" id="PF02653">
    <property type="entry name" value="BPD_transp_2"/>
    <property type="match status" value="1"/>
</dbReference>
<reference evidence="11" key="1">
    <citation type="submission" date="2023-08" db="EMBL/GenBank/DDBJ databases">
        <title>Functional and genomic diversity of the sorghum phyllosphere microbiome.</title>
        <authorList>
            <person name="Shade A."/>
        </authorList>
    </citation>
    <scope>NUCLEOTIDE SEQUENCE</scope>
    <source>
        <strain evidence="11">SORGH_AS_0974</strain>
    </source>
</reference>
<feature type="transmembrane region" description="Helical" evidence="9">
    <location>
        <begin position="254"/>
        <end position="277"/>
    </location>
</feature>
<feature type="transmembrane region" description="Helical" evidence="9">
    <location>
        <begin position="92"/>
        <end position="112"/>
    </location>
</feature>
<dbReference type="InterPro" id="IPR001851">
    <property type="entry name" value="ABC_transp_permease"/>
</dbReference>
<evidence type="ECO:0000259" key="10">
    <source>
        <dbReference type="PROSITE" id="PS50893"/>
    </source>
</evidence>
<feature type="domain" description="ABC transporter" evidence="10">
    <location>
        <begin position="356"/>
        <end position="601"/>
    </location>
</feature>
<keyword evidence="8 9" id="KW-0472">Membrane</keyword>
<name>A0AAJ2EQ81_9HYPH</name>
<dbReference type="Proteomes" id="UP001255601">
    <property type="component" value="Unassembled WGS sequence"/>
</dbReference>
<evidence type="ECO:0000256" key="5">
    <source>
        <dbReference type="ARBA" id="ARBA00022741"/>
    </source>
</evidence>
<evidence type="ECO:0000256" key="9">
    <source>
        <dbReference type="SAM" id="Phobius"/>
    </source>
</evidence>
<keyword evidence="2" id="KW-0813">Transport</keyword>
<dbReference type="GO" id="GO:0005524">
    <property type="term" value="F:ATP binding"/>
    <property type="evidence" value="ECO:0007669"/>
    <property type="project" value="UniProtKB-KW"/>
</dbReference>
<evidence type="ECO:0000256" key="2">
    <source>
        <dbReference type="ARBA" id="ARBA00022448"/>
    </source>
</evidence>
<dbReference type="InterPro" id="IPR043428">
    <property type="entry name" value="LivM-like"/>
</dbReference>
<dbReference type="InterPro" id="IPR032823">
    <property type="entry name" value="BCA_ABC_TP_C"/>
</dbReference>
<dbReference type="Pfam" id="PF12399">
    <property type="entry name" value="BCA_ABC_TP_C"/>
    <property type="match status" value="1"/>
</dbReference>
<feature type="transmembrane region" description="Helical" evidence="9">
    <location>
        <begin position="164"/>
        <end position="186"/>
    </location>
</feature>
<dbReference type="GO" id="GO:0015658">
    <property type="term" value="F:branched-chain amino acid transmembrane transporter activity"/>
    <property type="evidence" value="ECO:0007669"/>
    <property type="project" value="InterPro"/>
</dbReference>
<evidence type="ECO:0000256" key="8">
    <source>
        <dbReference type="ARBA" id="ARBA00023136"/>
    </source>
</evidence>
<dbReference type="RefSeq" id="WP_309769896.1">
    <property type="nucleotide sequence ID" value="NZ_JAVIZC010000001.1"/>
</dbReference>
<feature type="transmembrane region" description="Helical" evidence="9">
    <location>
        <begin position="36"/>
        <end position="54"/>
    </location>
</feature>
<keyword evidence="4 9" id="KW-0812">Transmembrane</keyword>
<dbReference type="InterPro" id="IPR003593">
    <property type="entry name" value="AAA+_ATPase"/>
</dbReference>
<organism evidence="11 12">
    <name type="scientific">Agrobacterium larrymoorei</name>
    <dbReference type="NCBI Taxonomy" id="160699"/>
    <lineage>
        <taxon>Bacteria</taxon>
        <taxon>Pseudomonadati</taxon>
        <taxon>Pseudomonadota</taxon>
        <taxon>Alphaproteobacteria</taxon>
        <taxon>Hyphomicrobiales</taxon>
        <taxon>Rhizobiaceae</taxon>
        <taxon>Rhizobium/Agrobacterium group</taxon>
        <taxon>Agrobacterium</taxon>
    </lineage>
</organism>
<evidence type="ECO:0000256" key="3">
    <source>
        <dbReference type="ARBA" id="ARBA00022475"/>
    </source>
</evidence>
<dbReference type="SUPFAM" id="SSF52540">
    <property type="entry name" value="P-loop containing nucleoside triphosphate hydrolases"/>
    <property type="match status" value="1"/>
</dbReference>
<feature type="transmembrane region" description="Helical" evidence="9">
    <location>
        <begin position="298"/>
        <end position="322"/>
    </location>
</feature>
<evidence type="ECO:0000256" key="1">
    <source>
        <dbReference type="ARBA" id="ARBA00004651"/>
    </source>
</evidence>
<gene>
    <name evidence="11" type="ORF">QE369_001108</name>
</gene>
<sequence>MTLRHLRMLGLLAAVPLLALSAILLPGHQITIANNIGIYALATLGLVLMTGVCGMTSFGQAAFVGISAYTTAAIATGAGLPPALEFLRYNPLLSLVAGLFLTLGVAAILGGLTLRLSGHYLPLGTIAWGLSIYYLFGTSETLGGYSGLSGIPSLELFGLRFDKAYLLFLLIWFAVLCGIAIMFNLLDSREGRAIRALKGGQTMAESMGVNTFRAKMAAFLVAAAFAAVSGWLYAYTQRFVNPTPFGLQYGIEYMFMALIGGIGTVGGAVVGAATTTFMKEWLQNLLPNILGQGGNYEAIVFGIIIVLLMQWMPGGICGTLLARLTRGGNLKPVATTTSDVVPLDRRDQPDKTAPILDVRGITRKFGGLVANSDISFAIDAGEILAVIGPNGAGKSTLFNQVSCVDRPTSGEVIFRGQAITGLGARHVAKAGMSRTFQHVKLLPDMSVLENAAIGAHLRGKHGLISSILRLDRKEEAQILAEATRQLKRVGLGDHLYTEAGSLALGQQRILEIARSLCADPCLLLLDEPAAGLRFKEKQALADLLRKLKAEGIAILLVEHDMDFVMGLADRVMVMDFGQKIAEGLPADIQSNPKVIEAYLGGVE</sequence>
<dbReference type="InterPro" id="IPR051120">
    <property type="entry name" value="ABC_AA/LPS_Transport"/>
</dbReference>
<evidence type="ECO:0000256" key="4">
    <source>
        <dbReference type="ARBA" id="ARBA00022692"/>
    </source>
</evidence>
<feature type="transmembrane region" description="Helical" evidence="9">
    <location>
        <begin position="119"/>
        <end position="136"/>
    </location>
</feature>
<dbReference type="Pfam" id="PF00005">
    <property type="entry name" value="ABC_tran"/>
    <property type="match status" value="1"/>
</dbReference>